<keyword evidence="2" id="KW-0805">Transcription regulation</keyword>
<dbReference type="InterPro" id="IPR036388">
    <property type="entry name" value="WH-like_DNA-bd_sf"/>
</dbReference>
<protein>
    <submittedName>
        <fullName evidence="6">RNA polymerase sigma-70 factor</fullName>
    </submittedName>
</protein>
<dbReference type="InterPro" id="IPR013325">
    <property type="entry name" value="RNA_pol_sigma_r2"/>
</dbReference>
<dbReference type="Proteomes" id="UP000223749">
    <property type="component" value="Chromosome"/>
</dbReference>
<evidence type="ECO:0000256" key="1">
    <source>
        <dbReference type="ARBA" id="ARBA00010641"/>
    </source>
</evidence>
<dbReference type="SUPFAM" id="SSF88946">
    <property type="entry name" value="Sigma2 domain of RNA polymerase sigma factors"/>
    <property type="match status" value="1"/>
</dbReference>
<dbReference type="EMBL" id="CP024091">
    <property type="protein sequence ID" value="ATP55702.1"/>
    <property type="molecule type" value="Genomic_DNA"/>
</dbReference>
<evidence type="ECO:0000313" key="6">
    <source>
        <dbReference type="EMBL" id="ATP55702.1"/>
    </source>
</evidence>
<evidence type="ECO:0000259" key="5">
    <source>
        <dbReference type="Pfam" id="PF08281"/>
    </source>
</evidence>
<reference evidence="6 7" key="1">
    <citation type="submission" date="2017-10" db="EMBL/GenBank/DDBJ databases">
        <title>Whole genome of Pedobacter ginsengisoli T01R-27 isolated from tomato rhizosphere.</title>
        <authorList>
            <person name="Weon H.-Y."/>
            <person name="Lee S.A."/>
            <person name="Sang M.K."/>
            <person name="Song J."/>
        </authorList>
    </citation>
    <scope>NUCLEOTIDE SEQUENCE [LARGE SCALE GENOMIC DNA]</scope>
    <source>
        <strain evidence="6 7">T01R-27</strain>
    </source>
</reference>
<keyword evidence="3" id="KW-0731">Sigma factor</keyword>
<evidence type="ECO:0000256" key="3">
    <source>
        <dbReference type="ARBA" id="ARBA00023082"/>
    </source>
</evidence>
<dbReference type="InterPro" id="IPR013249">
    <property type="entry name" value="RNA_pol_sigma70_r4_t2"/>
</dbReference>
<dbReference type="Pfam" id="PF08281">
    <property type="entry name" value="Sigma70_r4_2"/>
    <property type="match status" value="1"/>
</dbReference>
<comment type="similarity">
    <text evidence="1">Belongs to the sigma-70 factor family. ECF subfamily.</text>
</comment>
<name>A0A2D1U260_9SPHI</name>
<feature type="domain" description="RNA polymerase sigma factor 70 region 4 type 2" evidence="5">
    <location>
        <begin position="127"/>
        <end position="177"/>
    </location>
</feature>
<dbReference type="OrthoDB" id="665981at2"/>
<dbReference type="CDD" id="cd06171">
    <property type="entry name" value="Sigma70_r4"/>
    <property type="match status" value="1"/>
</dbReference>
<dbReference type="InterPro" id="IPR013324">
    <property type="entry name" value="RNA_pol_sigma_r3/r4-like"/>
</dbReference>
<evidence type="ECO:0000313" key="7">
    <source>
        <dbReference type="Proteomes" id="UP000223749"/>
    </source>
</evidence>
<dbReference type="InterPro" id="IPR014284">
    <property type="entry name" value="RNA_pol_sigma-70_dom"/>
</dbReference>
<evidence type="ECO:0000256" key="4">
    <source>
        <dbReference type="ARBA" id="ARBA00023163"/>
    </source>
</evidence>
<dbReference type="SUPFAM" id="SSF88659">
    <property type="entry name" value="Sigma3 and sigma4 domains of RNA polymerase sigma factors"/>
    <property type="match status" value="1"/>
</dbReference>
<organism evidence="6 7">
    <name type="scientific">Pedobacter ginsengisoli</name>
    <dbReference type="NCBI Taxonomy" id="363852"/>
    <lineage>
        <taxon>Bacteria</taxon>
        <taxon>Pseudomonadati</taxon>
        <taxon>Bacteroidota</taxon>
        <taxon>Sphingobacteriia</taxon>
        <taxon>Sphingobacteriales</taxon>
        <taxon>Sphingobacteriaceae</taxon>
        <taxon>Pedobacter</taxon>
    </lineage>
</organism>
<dbReference type="InterPro" id="IPR039425">
    <property type="entry name" value="RNA_pol_sigma-70-like"/>
</dbReference>
<keyword evidence="4" id="KW-0804">Transcription</keyword>
<evidence type="ECO:0000256" key="2">
    <source>
        <dbReference type="ARBA" id="ARBA00023015"/>
    </source>
</evidence>
<sequence>MTKDQPSDSELWKQIQLDNNRAFELLFSRYWSAVYTTSFTYLKDEEACTELVHDIFLNIWRNRHGLEISSFKNYLTMASRYQVYKLVKKGKASPITFVEEYDALPNSGYAMNLGEEKITYQEMESSIEGVLEKLPKKCREIFMLSRFDNLSNQEIAEKLGISKRTVENQITIALKLLRLSIRVVIYSIIFFNI</sequence>
<dbReference type="InterPro" id="IPR014327">
    <property type="entry name" value="RNA_pol_sigma70_bacteroid"/>
</dbReference>
<dbReference type="KEGG" id="pgs:CPT03_04080"/>
<keyword evidence="7" id="KW-1185">Reference proteome</keyword>
<dbReference type="GO" id="GO:0003677">
    <property type="term" value="F:DNA binding"/>
    <property type="evidence" value="ECO:0007669"/>
    <property type="project" value="InterPro"/>
</dbReference>
<dbReference type="PANTHER" id="PTHR43133">
    <property type="entry name" value="RNA POLYMERASE ECF-TYPE SIGMA FACTO"/>
    <property type="match status" value="1"/>
</dbReference>
<dbReference type="RefSeq" id="WP_099437647.1">
    <property type="nucleotide sequence ID" value="NZ_CP024091.1"/>
</dbReference>
<dbReference type="NCBIfam" id="TIGR02985">
    <property type="entry name" value="Sig70_bacteroi1"/>
    <property type="match status" value="1"/>
</dbReference>
<dbReference type="NCBIfam" id="TIGR02937">
    <property type="entry name" value="sigma70-ECF"/>
    <property type="match status" value="1"/>
</dbReference>
<gene>
    <name evidence="6" type="ORF">CPT03_04080</name>
</gene>
<dbReference type="Gene3D" id="1.10.10.10">
    <property type="entry name" value="Winged helix-like DNA-binding domain superfamily/Winged helix DNA-binding domain"/>
    <property type="match status" value="1"/>
</dbReference>
<dbReference type="GO" id="GO:0006352">
    <property type="term" value="P:DNA-templated transcription initiation"/>
    <property type="evidence" value="ECO:0007669"/>
    <property type="project" value="InterPro"/>
</dbReference>
<proteinExistence type="inferred from homology"/>
<accession>A0A2D1U260</accession>
<dbReference type="AlphaFoldDB" id="A0A2D1U260"/>
<dbReference type="Gene3D" id="1.10.1740.10">
    <property type="match status" value="1"/>
</dbReference>
<dbReference type="GO" id="GO:0016987">
    <property type="term" value="F:sigma factor activity"/>
    <property type="evidence" value="ECO:0007669"/>
    <property type="project" value="UniProtKB-KW"/>
</dbReference>
<dbReference type="PANTHER" id="PTHR43133:SF46">
    <property type="entry name" value="RNA POLYMERASE SIGMA-70 FACTOR ECF SUBFAMILY"/>
    <property type="match status" value="1"/>
</dbReference>